<dbReference type="AlphaFoldDB" id="A0A7W6FPD1"/>
<dbReference type="Gene3D" id="3.30.530.20">
    <property type="match status" value="1"/>
</dbReference>
<dbReference type="SUPFAM" id="SSF55961">
    <property type="entry name" value="Bet v1-like"/>
    <property type="match status" value="1"/>
</dbReference>
<dbReference type="EMBL" id="JACIDT010000004">
    <property type="protein sequence ID" value="MBB3925783.1"/>
    <property type="molecule type" value="Genomic_DNA"/>
</dbReference>
<dbReference type="InterPro" id="IPR023393">
    <property type="entry name" value="START-like_dom_sf"/>
</dbReference>
<dbReference type="Proteomes" id="UP000571950">
    <property type="component" value="Unassembled WGS sequence"/>
</dbReference>
<comment type="caution">
    <text evidence="1">The sequence shown here is derived from an EMBL/GenBank/DDBJ whole genome shotgun (WGS) entry which is preliminary data.</text>
</comment>
<dbReference type="RefSeq" id="WP_188071333.1">
    <property type="nucleotide sequence ID" value="NZ_BSPS01000039.1"/>
</dbReference>
<reference evidence="1 2" key="1">
    <citation type="submission" date="2020-08" db="EMBL/GenBank/DDBJ databases">
        <title>Genomic Encyclopedia of Type Strains, Phase IV (KMG-IV): sequencing the most valuable type-strain genomes for metagenomic binning, comparative biology and taxonomic classification.</title>
        <authorList>
            <person name="Goeker M."/>
        </authorList>
    </citation>
    <scope>NUCLEOTIDE SEQUENCE [LARGE SCALE GENOMIC DNA]</scope>
    <source>
        <strain evidence="1 2">DSM 26189</strain>
    </source>
</reference>
<gene>
    <name evidence="1" type="ORF">GGR43_001498</name>
</gene>
<evidence type="ECO:0008006" key="3">
    <source>
        <dbReference type="Google" id="ProtNLM"/>
    </source>
</evidence>
<accession>A0A7W6FPD1</accession>
<organism evidence="1 2">
    <name type="scientific">Sphingobium jiangsuense</name>
    <dbReference type="NCBI Taxonomy" id="870476"/>
    <lineage>
        <taxon>Bacteria</taxon>
        <taxon>Pseudomonadati</taxon>
        <taxon>Pseudomonadota</taxon>
        <taxon>Alphaproteobacteria</taxon>
        <taxon>Sphingomonadales</taxon>
        <taxon>Sphingomonadaceae</taxon>
        <taxon>Sphingobium</taxon>
    </lineage>
</organism>
<evidence type="ECO:0000313" key="2">
    <source>
        <dbReference type="Proteomes" id="UP000571950"/>
    </source>
</evidence>
<evidence type="ECO:0000313" key="1">
    <source>
        <dbReference type="EMBL" id="MBB3925783.1"/>
    </source>
</evidence>
<proteinExistence type="predicted"/>
<protein>
    <recommendedName>
        <fullName evidence="3">Polyketide cyclase</fullName>
    </recommendedName>
</protein>
<sequence>MPRDFPWPEGHDPESSVNFVAEELDVPSLSAAAVWPHLVDTSEWERYYGYMSDIVFQDGAGPELGLGARFCLNTLTFPVQAEVREFRPPSAGEPGLLAWHGRVDEGGDEEGRGLDLYHIWMIEDLPGGGVRILTQETQQGALAREIAAANPSPMLYSHQDWVKSLATTALRAAGQG</sequence>
<keyword evidence="2" id="KW-1185">Reference proteome</keyword>
<name>A0A7W6FPD1_9SPHN</name>